<dbReference type="InterPro" id="IPR058245">
    <property type="entry name" value="NreC/VraR/RcsB-like_REC"/>
</dbReference>
<reference evidence="6 7" key="1">
    <citation type="submission" date="2019-04" db="EMBL/GenBank/DDBJ databases">
        <authorList>
            <person name="Liu Q."/>
            <person name="Xin Y.-H."/>
        </authorList>
    </citation>
    <scope>NUCLEOTIDE SEQUENCE [LARGE SCALE GENOMIC DNA]</scope>
    <source>
        <strain evidence="6 7">AM23</strain>
    </source>
</reference>
<organism evidence="6 7">
    <name type="scientific">Arthrobacter echini</name>
    <dbReference type="NCBI Taxonomy" id="1529066"/>
    <lineage>
        <taxon>Bacteria</taxon>
        <taxon>Bacillati</taxon>
        <taxon>Actinomycetota</taxon>
        <taxon>Actinomycetes</taxon>
        <taxon>Micrococcales</taxon>
        <taxon>Micrococcaceae</taxon>
        <taxon>Arthrobacter</taxon>
    </lineage>
</organism>
<keyword evidence="1 3" id="KW-0597">Phosphoprotein</keyword>
<dbReference type="SUPFAM" id="SSF52172">
    <property type="entry name" value="CheY-like"/>
    <property type="match status" value="1"/>
</dbReference>
<dbReference type="GO" id="GO:0000160">
    <property type="term" value="P:phosphorelay signal transduction system"/>
    <property type="evidence" value="ECO:0007669"/>
    <property type="project" value="InterPro"/>
</dbReference>
<dbReference type="Pfam" id="PF00196">
    <property type="entry name" value="GerE"/>
    <property type="match status" value="1"/>
</dbReference>
<dbReference type="CDD" id="cd17535">
    <property type="entry name" value="REC_NarL-like"/>
    <property type="match status" value="1"/>
</dbReference>
<dbReference type="SMART" id="SM00448">
    <property type="entry name" value="REC"/>
    <property type="match status" value="1"/>
</dbReference>
<dbReference type="GO" id="GO:0003677">
    <property type="term" value="F:DNA binding"/>
    <property type="evidence" value="ECO:0007669"/>
    <property type="project" value="UniProtKB-KW"/>
</dbReference>
<keyword evidence="2" id="KW-0238">DNA-binding</keyword>
<evidence type="ECO:0000256" key="3">
    <source>
        <dbReference type="PROSITE-ProRule" id="PRU00169"/>
    </source>
</evidence>
<evidence type="ECO:0000256" key="1">
    <source>
        <dbReference type="ARBA" id="ARBA00022553"/>
    </source>
</evidence>
<dbReference type="PRINTS" id="PR00038">
    <property type="entry name" value="HTHLUXR"/>
</dbReference>
<dbReference type="Pfam" id="PF00072">
    <property type="entry name" value="Response_reg"/>
    <property type="match status" value="1"/>
</dbReference>
<name>A0A4S5E028_9MICC</name>
<dbReference type="SUPFAM" id="SSF46894">
    <property type="entry name" value="C-terminal effector domain of the bipartite response regulators"/>
    <property type="match status" value="1"/>
</dbReference>
<feature type="domain" description="Response regulatory" evidence="5">
    <location>
        <begin position="3"/>
        <end position="119"/>
    </location>
</feature>
<dbReference type="InterPro" id="IPR039420">
    <property type="entry name" value="WalR-like"/>
</dbReference>
<dbReference type="CDD" id="cd06170">
    <property type="entry name" value="LuxR_C_like"/>
    <property type="match status" value="1"/>
</dbReference>
<dbReference type="PROSITE" id="PS50043">
    <property type="entry name" value="HTH_LUXR_2"/>
    <property type="match status" value="1"/>
</dbReference>
<gene>
    <name evidence="6" type="ORF">E8P82_14660</name>
</gene>
<dbReference type="OrthoDB" id="9808843at2"/>
<dbReference type="AlphaFoldDB" id="A0A4S5E028"/>
<keyword evidence="7" id="KW-1185">Reference proteome</keyword>
<evidence type="ECO:0000256" key="2">
    <source>
        <dbReference type="ARBA" id="ARBA00023125"/>
    </source>
</evidence>
<feature type="modified residue" description="4-aspartylphosphate" evidence="3">
    <location>
        <position position="54"/>
    </location>
</feature>
<protein>
    <submittedName>
        <fullName evidence="6">Response regulator transcription factor</fullName>
    </submittedName>
</protein>
<accession>A0A4S5E028</accession>
<proteinExistence type="predicted"/>
<dbReference type="InterPro" id="IPR011006">
    <property type="entry name" value="CheY-like_superfamily"/>
</dbReference>
<comment type="caution">
    <text evidence="6">The sequence shown here is derived from an EMBL/GenBank/DDBJ whole genome shotgun (WGS) entry which is preliminary data.</text>
</comment>
<evidence type="ECO:0000259" key="4">
    <source>
        <dbReference type="PROSITE" id="PS50043"/>
    </source>
</evidence>
<dbReference type="EMBL" id="SSWH01000023">
    <property type="protein sequence ID" value="THJ64610.1"/>
    <property type="molecule type" value="Genomic_DNA"/>
</dbReference>
<sequence>MIRVMVVDDQLLMRGALEHFVSSAEGLVLVGAAVNGVEAVAGVQKLAPDVVLMDLQMPEMDGVEATRVITERWPSVRVLAITTFSSEHYLVPALQAGVQGYIAKDSRPEDVIEGIRKVSLGDAVFSPHIMHELIDTVRNQQTRSVVALVEHEHLTPRELDVVRELAEGKSNAEIGEALFLAEATVKSHLGKILEKWQVRDRVQVLVRAAQAGIVRIGS</sequence>
<evidence type="ECO:0000259" key="5">
    <source>
        <dbReference type="PROSITE" id="PS50110"/>
    </source>
</evidence>
<evidence type="ECO:0000313" key="7">
    <source>
        <dbReference type="Proteomes" id="UP000305233"/>
    </source>
</evidence>
<dbReference type="InterPro" id="IPR016032">
    <property type="entry name" value="Sig_transdc_resp-reg_C-effctor"/>
</dbReference>
<dbReference type="GO" id="GO:0006355">
    <property type="term" value="P:regulation of DNA-templated transcription"/>
    <property type="evidence" value="ECO:0007669"/>
    <property type="project" value="InterPro"/>
</dbReference>
<dbReference type="PANTHER" id="PTHR43214">
    <property type="entry name" value="TWO-COMPONENT RESPONSE REGULATOR"/>
    <property type="match status" value="1"/>
</dbReference>
<dbReference type="InterPro" id="IPR001789">
    <property type="entry name" value="Sig_transdc_resp-reg_receiver"/>
</dbReference>
<dbReference type="InterPro" id="IPR000792">
    <property type="entry name" value="Tscrpt_reg_LuxR_C"/>
</dbReference>
<evidence type="ECO:0000313" key="6">
    <source>
        <dbReference type="EMBL" id="THJ64610.1"/>
    </source>
</evidence>
<feature type="domain" description="HTH luxR-type" evidence="4">
    <location>
        <begin position="147"/>
        <end position="212"/>
    </location>
</feature>
<dbReference type="SMART" id="SM00421">
    <property type="entry name" value="HTH_LUXR"/>
    <property type="match status" value="1"/>
</dbReference>
<dbReference type="PROSITE" id="PS50110">
    <property type="entry name" value="RESPONSE_REGULATORY"/>
    <property type="match status" value="1"/>
</dbReference>
<dbReference type="Proteomes" id="UP000305233">
    <property type="component" value="Unassembled WGS sequence"/>
</dbReference>
<dbReference type="Gene3D" id="3.40.50.2300">
    <property type="match status" value="1"/>
</dbReference>